<dbReference type="Pfam" id="PF00672">
    <property type="entry name" value="HAMP"/>
    <property type="match status" value="1"/>
</dbReference>
<evidence type="ECO:0000256" key="9">
    <source>
        <dbReference type="PROSITE-ProRule" id="PRU00284"/>
    </source>
</evidence>
<keyword evidence="6 10" id="KW-0472">Membrane</keyword>
<dbReference type="KEGG" id="aoe:Clos_0265"/>
<dbReference type="Gene3D" id="6.10.340.10">
    <property type="match status" value="1"/>
</dbReference>
<feature type="transmembrane region" description="Helical" evidence="10">
    <location>
        <begin position="12"/>
        <end position="32"/>
    </location>
</feature>
<dbReference type="RefSeq" id="WP_012158143.1">
    <property type="nucleotide sequence ID" value="NC_009922.1"/>
</dbReference>
<dbReference type="GO" id="GO:0005886">
    <property type="term" value="C:plasma membrane"/>
    <property type="evidence" value="ECO:0007669"/>
    <property type="project" value="UniProtKB-SubCell"/>
</dbReference>
<proteinExistence type="inferred from homology"/>
<comment type="similarity">
    <text evidence="8">Belongs to the methyl-accepting chemotaxis (MCP) protein family.</text>
</comment>
<dbReference type="InterPro" id="IPR004089">
    <property type="entry name" value="MCPsignal_dom"/>
</dbReference>
<gene>
    <name evidence="13" type="ordered locus">Clos_0265</name>
</gene>
<dbReference type="HOGENOM" id="CLU_000445_107_19_9"/>
<dbReference type="SUPFAM" id="SSF58104">
    <property type="entry name" value="Methyl-accepting chemotaxis protein (MCP) signaling domain"/>
    <property type="match status" value="1"/>
</dbReference>
<dbReference type="Gene3D" id="3.30.450.20">
    <property type="entry name" value="PAS domain"/>
    <property type="match status" value="2"/>
</dbReference>
<dbReference type="Pfam" id="PF02743">
    <property type="entry name" value="dCache_1"/>
    <property type="match status" value="1"/>
</dbReference>
<keyword evidence="5 10" id="KW-1133">Transmembrane helix</keyword>
<evidence type="ECO:0000259" key="11">
    <source>
        <dbReference type="PROSITE" id="PS50111"/>
    </source>
</evidence>
<dbReference type="Pfam" id="PF00015">
    <property type="entry name" value="MCPsignal"/>
    <property type="match status" value="1"/>
</dbReference>
<dbReference type="CDD" id="cd06225">
    <property type="entry name" value="HAMP"/>
    <property type="match status" value="1"/>
</dbReference>
<dbReference type="CDD" id="cd12912">
    <property type="entry name" value="PDC2_MCP_like"/>
    <property type="match status" value="1"/>
</dbReference>
<evidence type="ECO:0000256" key="7">
    <source>
        <dbReference type="ARBA" id="ARBA00023224"/>
    </source>
</evidence>
<reference evidence="13" key="1">
    <citation type="submission" date="2007-10" db="EMBL/GenBank/DDBJ databases">
        <title>Complete genome of Alkaliphilus oremlandii OhILAs.</title>
        <authorList>
            <person name="Copeland A."/>
            <person name="Lucas S."/>
            <person name="Lapidus A."/>
            <person name="Barry K."/>
            <person name="Detter J.C."/>
            <person name="Glavina del Rio T."/>
            <person name="Hammon N."/>
            <person name="Israni S."/>
            <person name="Dalin E."/>
            <person name="Tice H."/>
            <person name="Pitluck S."/>
            <person name="Chain P."/>
            <person name="Malfatti S."/>
            <person name="Shin M."/>
            <person name="Vergez L."/>
            <person name="Schmutz J."/>
            <person name="Larimer F."/>
            <person name="Land M."/>
            <person name="Hauser L."/>
            <person name="Kyrpides N."/>
            <person name="Mikhailova N."/>
            <person name="Stolz J.F."/>
            <person name="Dawson A."/>
            <person name="Fisher E."/>
            <person name="Crable B."/>
            <person name="Perera E."/>
            <person name="Lisak J."/>
            <person name="Ranganathan M."/>
            <person name="Basu P."/>
            <person name="Richardson P."/>
        </authorList>
    </citation>
    <scope>NUCLEOTIDE SEQUENCE [LARGE SCALE GENOMIC DNA]</scope>
    <source>
        <strain evidence="13">OhILAs</strain>
    </source>
</reference>
<dbReference type="PROSITE" id="PS50885">
    <property type="entry name" value="HAMP"/>
    <property type="match status" value="1"/>
</dbReference>
<evidence type="ECO:0000256" key="6">
    <source>
        <dbReference type="ARBA" id="ARBA00023136"/>
    </source>
</evidence>
<accession>A8ML11</accession>
<dbReference type="Proteomes" id="UP000000269">
    <property type="component" value="Chromosome"/>
</dbReference>
<dbReference type="SMART" id="SM00283">
    <property type="entry name" value="MA"/>
    <property type="match status" value="1"/>
</dbReference>
<dbReference type="CDD" id="cd18773">
    <property type="entry name" value="PDC1_HK_sensor"/>
    <property type="match status" value="1"/>
</dbReference>
<organism evidence="13 14">
    <name type="scientific">Alkaliphilus oremlandii (strain OhILAs)</name>
    <name type="common">Clostridium oremlandii (strain OhILAs)</name>
    <dbReference type="NCBI Taxonomy" id="350688"/>
    <lineage>
        <taxon>Bacteria</taxon>
        <taxon>Bacillati</taxon>
        <taxon>Bacillota</taxon>
        <taxon>Clostridia</taxon>
        <taxon>Peptostreptococcales</taxon>
        <taxon>Natronincolaceae</taxon>
        <taxon>Alkaliphilus</taxon>
    </lineage>
</organism>
<comment type="subcellular location">
    <subcellularLocation>
        <location evidence="1">Cell membrane</location>
        <topology evidence="1">Multi-pass membrane protein</topology>
    </subcellularLocation>
</comment>
<evidence type="ECO:0000256" key="3">
    <source>
        <dbReference type="ARBA" id="ARBA00022500"/>
    </source>
</evidence>
<sequence>MGFRHKILTKILWIFLSIQFVSLIALITYQSIQSKQLIERFSKQSESLLVTQIERSAEILFSTVEKSILAVSREESVTDILVDKKYEEQIIKDFKKYGEANGSIRALMLGTHNDQFYRYPFNDKKLANYQPTEEIWYKKAMENKGRVIYTSPFKDEITGETVIAIAKTVNKDGNVNGVIGATLSIDLFQQILQDITIGQSGYAFAVNQEGTITAHKDSEMIAQSILQSDLYTKMVSADEGSVYYAEKGNQQFVEYVTNERTGWRFAVTMGYYEIQNQIWTSILRNLVIFVVALILCTVSSLWIVKGIVSPILQVVKAMKKVEQGDLAVGLDIHTQDEIGQLVQGFNHMVIQIKNLVLEISLACRTLLDVSGQFSMVCENNVASVQQINTSIEDMWVGLENQAQQGENVLNRMEAFTKCIESVVNNIHIINRETSFNKKISEEGMKSVEALNKASKLNLDNVEHMLIETQGLHEKSRMIITIIDHIEKIAKQTNLISLNASIEAARAGEHGRGFAVVASEIHNLAEENGQLVKKTRTYLSNMLTQVDKTVETMEGMKLTSHSEYESMLKAKEVFMEIDRRTNQIFLEMDNLNQSVLLMKGHNKEVLSEVRNIAEATDNFAHASKGIYQSVGVQTAGIEQLFVAGEDITQMTRLLEEKISRFYLEEEELVEDIAIDEEIEEVTEKEEVEEAVPEREVVEGILIEEAS</sequence>
<keyword evidence="2" id="KW-1003">Cell membrane</keyword>
<keyword evidence="7 9" id="KW-0807">Transducer</keyword>
<evidence type="ECO:0000256" key="10">
    <source>
        <dbReference type="SAM" id="Phobius"/>
    </source>
</evidence>
<evidence type="ECO:0000313" key="13">
    <source>
        <dbReference type="EMBL" id="ABW17828.1"/>
    </source>
</evidence>
<evidence type="ECO:0000256" key="2">
    <source>
        <dbReference type="ARBA" id="ARBA00022475"/>
    </source>
</evidence>
<evidence type="ECO:0000256" key="1">
    <source>
        <dbReference type="ARBA" id="ARBA00004651"/>
    </source>
</evidence>
<dbReference type="SMART" id="SM00304">
    <property type="entry name" value="HAMP"/>
    <property type="match status" value="1"/>
</dbReference>
<name>A8ML11_ALKOO</name>
<dbReference type="PROSITE" id="PS50111">
    <property type="entry name" value="CHEMOTAXIS_TRANSDUC_2"/>
    <property type="match status" value="1"/>
</dbReference>
<evidence type="ECO:0000256" key="4">
    <source>
        <dbReference type="ARBA" id="ARBA00022692"/>
    </source>
</evidence>
<evidence type="ECO:0000313" key="14">
    <source>
        <dbReference type="Proteomes" id="UP000000269"/>
    </source>
</evidence>
<evidence type="ECO:0000259" key="12">
    <source>
        <dbReference type="PROSITE" id="PS50885"/>
    </source>
</evidence>
<dbReference type="EMBL" id="CP000853">
    <property type="protein sequence ID" value="ABW17828.1"/>
    <property type="molecule type" value="Genomic_DNA"/>
</dbReference>
<dbReference type="AlphaFoldDB" id="A8ML11"/>
<dbReference type="GO" id="GO:0006935">
    <property type="term" value="P:chemotaxis"/>
    <property type="evidence" value="ECO:0007669"/>
    <property type="project" value="UniProtKB-KW"/>
</dbReference>
<dbReference type="InterPro" id="IPR033479">
    <property type="entry name" value="dCache_1"/>
</dbReference>
<dbReference type="PANTHER" id="PTHR32089">
    <property type="entry name" value="METHYL-ACCEPTING CHEMOTAXIS PROTEIN MCPB"/>
    <property type="match status" value="1"/>
</dbReference>
<dbReference type="Gene3D" id="1.10.287.950">
    <property type="entry name" value="Methyl-accepting chemotaxis protein"/>
    <property type="match status" value="1"/>
</dbReference>
<dbReference type="PANTHER" id="PTHR32089:SF114">
    <property type="entry name" value="METHYL-ACCEPTING CHEMOTAXIS PROTEIN MCPB"/>
    <property type="match status" value="1"/>
</dbReference>
<evidence type="ECO:0000256" key="8">
    <source>
        <dbReference type="ARBA" id="ARBA00029447"/>
    </source>
</evidence>
<evidence type="ECO:0000256" key="5">
    <source>
        <dbReference type="ARBA" id="ARBA00022989"/>
    </source>
</evidence>
<keyword evidence="4 10" id="KW-0812">Transmembrane</keyword>
<protein>
    <submittedName>
        <fullName evidence="13">Methyl-accepting chemotaxis sensory transducer with Cache sensor</fullName>
    </submittedName>
</protein>
<feature type="domain" description="Methyl-accepting transducer" evidence="11">
    <location>
        <begin position="376"/>
        <end position="612"/>
    </location>
</feature>
<dbReference type="STRING" id="350688.Clos_0265"/>
<keyword evidence="14" id="KW-1185">Reference proteome</keyword>
<dbReference type="InterPro" id="IPR003660">
    <property type="entry name" value="HAMP_dom"/>
</dbReference>
<dbReference type="eggNOG" id="COG0840">
    <property type="taxonomic scope" value="Bacteria"/>
</dbReference>
<feature type="transmembrane region" description="Helical" evidence="10">
    <location>
        <begin position="286"/>
        <end position="304"/>
    </location>
</feature>
<dbReference type="GO" id="GO:0007165">
    <property type="term" value="P:signal transduction"/>
    <property type="evidence" value="ECO:0007669"/>
    <property type="project" value="UniProtKB-KW"/>
</dbReference>
<keyword evidence="3" id="KW-0145">Chemotaxis</keyword>
<feature type="domain" description="HAMP" evidence="12">
    <location>
        <begin position="305"/>
        <end position="357"/>
    </location>
</feature>